<dbReference type="Pfam" id="PF01076">
    <property type="entry name" value="Mob_Pre"/>
    <property type="match status" value="1"/>
</dbReference>
<feature type="compositionally biased region" description="Basic and acidic residues" evidence="1">
    <location>
        <begin position="330"/>
        <end position="366"/>
    </location>
</feature>
<dbReference type="InterPro" id="IPR001668">
    <property type="entry name" value="Mob_Pre"/>
</dbReference>
<dbReference type="EMBL" id="CP024621">
    <property type="protein sequence ID" value="QHD49800.1"/>
    <property type="molecule type" value="Genomic_DNA"/>
</dbReference>
<gene>
    <name evidence="2" type="ORF">CTT34_08910</name>
</gene>
<dbReference type="Proteomes" id="UP000463949">
    <property type="component" value="Chromosome"/>
</dbReference>
<feature type="region of interest" description="Disordered" evidence="1">
    <location>
        <begin position="277"/>
        <end position="296"/>
    </location>
</feature>
<dbReference type="Gene3D" id="3.30.930.30">
    <property type="match status" value="1"/>
</dbReference>
<reference evidence="2 3" key="1">
    <citation type="submission" date="2017-10" db="EMBL/GenBank/DDBJ databases">
        <title>Coral associated bacteria.</title>
        <authorList>
            <person name="Wang X."/>
        </authorList>
    </citation>
    <scope>NUCLEOTIDE SEQUENCE [LARGE SCALE GENOMIC DNA]</scope>
    <source>
        <strain evidence="2 3">SCSIO 43005</strain>
    </source>
</reference>
<feature type="region of interest" description="Disordered" evidence="1">
    <location>
        <begin position="443"/>
        <end position="469"/>
    </location>
</feature>
<evidence type="ECO:0000313" key="2">
    <source>
        <dbReference type="EMBL" id="QHD49800.1"/>
    </source>
</evidence>
<dbReference type="AlphaFoldDB" id="A0A857GKK3"/>
<evidence type="ECO:0008006" key="4">
    <source>
        <dbReference type="Google" id="ProtNLM"/>
    </source>
</evidence>
<proteinExistence type="predicted"/>
<evidence type="ECO:0000256" key="1">
    <source>
        <dbReference type="SAM" id="MobiDB-lite"/>
    </source>
</evidence>
<feature type="region of interest" description="Disordered" evidence="1">
    <location>
        <begin position="326"/>
        <end position="366"/>
    </location>
</feature>
<feature type="compositionally biased region" description="Basic and acidic residues" evidence="1">
    <location>
        <begin position="286"/>
        <end position="296"/>
    </location>
</feature>
<sequence length="469" mass="51893">MSPRPPAILRMTKLKTWSAVATSGGHTWRTLPVPHADPERTHLNEDWRPVTSPGALRAAIEQRLALVTAAAAKSPVLCVEYLITARAEGFKGYGGEVDAPAYFRDALAFIEARHGASNVVAVNVQNDEAAPHLVVYVTPLVERPARTVRKSVFAGGRDENGKLKRVTKEIRRPAEVVLSADHYNGTPAKLAALQTVFAEQVAAKHGLARGLELSAASHTTNKQHHEALARALAGHIGLTPEVLARQGRLWSKEAPEEQAARLSDLIRDHYAPTVARAATAGHDRRRAAEMAETARRHEERYKAVVTELAAFTEGLSAAQQAEVRQAASQLRRENEERKRREAEQARQQREEVERERKREAQRERERLEHRERALVERLKVATPLAFAGADVATRRKCWQLMLGRDDLFEALQRMDTSGFFDNAGYLSDAGRRAVLSATDSAANKLPRHSDPKAPAVHRPLYNVPLGPGM</sequence>
<evidence type="ECO:0000313" key="3">
    <source>
        <dbReference type="Proteomes" id="UP000463949"/>
    </source>
</evidence>
<name>A0A857GKK3_9GAMM</name>
<dbReference type="RefSeq" id="WP_159342109.1">
    <property type="nucleotide sequence ID" value="NZ_CP024621.1"/>
</dbReference>
<dbReference type="KEGG" id="hmd:CTT34_08910"/>
<dbReference type="GO" id="GO:0003677">
    <property type="term" value="F:DNA binding"/>
    <property type="evidence" value="ECO:0007669"/>
    <property type="project" value="InterPro"/>
</dbReference>
<dbReference type="OrthoDB" id="6655189at2"/>
<protein>
    <recommendedName>
        <fullName evidence="4">Plasmid recombination enzyme</fullName>
    </recommendedName>
</protein>
<organism evidence="2 3">
    <name type="scientific">Vreelandella aquamarina</name>
    <dbReference type="NCBI Taxonomy" id="77097"/>
    <lineage>
        <taxon>Bacteria</taxon>
        <taxon>Pseudomonadati</taxon>
        <taxon>Pseudomonadota</taxon>
        <taxon>Gammaproteobacteria</taxon>
        <taxon>Oceanospirillales</taxon>
        <taxon>Halomonadaceae</taxon>
        <taxon>Vreelandella</taxon>
    </lineage>
</organism>
<dbReference type="CDD" id="cd17242">
    <property type="entry name" value="MobM_relaxase"/>
    <property type="match status" value="1"/>
</dbReference>
<dbReference type="GO" id="GO:0006310">
    <property type="term" value="P:DNA recombination"/>
    <property type="evidence" value="ECO:0007669"/>
    <property type="project" value="InterPro"/>
</dbReference>
<accession>A0A857GKK3</accession>